<sequence length="218" mass="24692">MGLDEKKALDALEEMKKFLEERPDLDIKELNSKETVLVIVDMINGFCKEGNLSSPRIKALIPETERILRLCKENEIKAIAFADSHSEDSPEFSSYPSHCVRGTWESEVVDELKEVAELKIINKNSTNGFLEDEFQDWLKNNPQIKNFIIVGDCTDICVEQFANTLKAYFNMKNIKARVIVPISAVETYDLGYHYAELLNIAALMIMAGNGVEIVKTVK</sequence>
<dbReference type="PANTHER" id="PTHR47297:SF2">
    <property type="entry name" value="OS02G0606800 PROTEIN"/>
    <property type="match status" value="1"/>
</dbReference>
<dbReference type="EC" id="3.5.1.19" evidence="2"/>
<dbReference type="InterPro" id="IPR044717">
    <property type="entry name" value="NIC1"/>
</dbReference>
<gene>
    <name evidence="2" type="ORF">CAAU_0060</name>
</gene>
<dbReference type="SUPFAM" id="SSF52499">
    <property type="entry name" value="Isochorismatase-like hydrolases"/>
    <property type="match status" value="1"/>
</dbReference>
<dbReference type="Proteomes" id="UP000007652">
    <property type="component" value="Unassembled WGS sequence"/>
</dbReference>
<dbReference type="InterPro" id="IPR000868">
    <property type="entry name" value="Isochorismatase-like_dom"/>
</dbReference>
<dbReference type="OrthoDB" id="9796485at2"/>
<evidence type="ECO:0000313" key="2">
    <source>
        <dbReference type="EMBL" id="CCC57710.1"/>
    </source>
</evidence>
<proteinExistence type="predicted"/>
<dbReference type="Pfam" id="PF00857">
    <property type="entry name" value="Isochorismatase"/>
    <property type="match status" value="1"/>
</dbReference>
<keyword evidence="3" id="KW-1185">Reference proteome</keyword>
<dbReference type="Gene3D" id="3.40.50.850">
    <property type="entry name" value="Isochorismatase-like"/>
    <property type="match status" value="1"/>
</dbReference>
<dbReference type="PANTHER" id="PTHR47297">
    <property type="match status" value="1"/>
</dbReference>
<dbReference type="RefSeq" id="WP_008907433.1">
    <property type="nucleotide sequence ID" value="NZ_CAKP01000001.1"/>
</dbReference>
<name>G0V3M0_9CLOT</name>
<dbReference type="eggNOG" id="COG1335">
    <property type="taxonomic scope" value="Bacteria"/>
</dbReference>
<dbReference type="STRING" id="857293.CAAU_0060"/>
<evidence type="ECO:0000259" key="1">
    <source>
        <dbReference type="Pfam" id="PF00857"/>
    </source>
</evidence>
<comment type="caution">
    <text evidence="2">The sequence shown here is derived from an EMBL/GenBank/DDBJ whole genome shotgun (WGS) entry which is preliminary data.</text>
</comment>
<protein>
    <submittedName>
        <fullName evidence="2">Nicotinamidase</fullName>
        <ecNumber evidence="2">3.5.1.19</ecNumber>
    </submittedName>
</protein>
<dbReference type="GO" id="GO:0019365">
    <property type="term" value="P:pyridine nucleotide salvage"/>
    <property type="evidence" value="ECO:0007669"/>
    <property type="project" value="InterPro"/>
</dbReference>
<feature type="domain" description="Isochorismatase-like" evidence="1">
    <location>
        <begin position="35"/>
        <end position="201"/>
    </location>
</feature>
<reference evidence="2 3" key="1">
    <citation type="journal article" date="2011" name="J. Bacteriol.">
        <title>Draft genome sequence of Caloramator australicus strain RC3T, a thermoanaerobe from the Great Artesian Basin of Australia.</title>
        <authorList>
            <person name="Ogg C.D."/>
            <person name="Patel B.K.C."/>
        </authorList>
    </citation>
    <scope>NUCLEOTIDE SEQUENCE [LARGE SCALE GENOMIC DNA]</scope>
    <source>
        <strain evidence="2 3">RC3</strain>
    </source>
</reference>
<dbReference type="CDD" id="cd00431">
    <property type="entry name" value="cysteine_hydrolases"/>
    <property type="match status" value="1"/>
</dbReference>
<dbReference type="AlphaFoldDB" id="G0V3M0"/>
<accession>G0V3M0</accession>
<evidence type="ECO:0000313" key="3">
    <source>
        <dbReference type="Proteomes" id="UP000007652"/>
    </source>
</evidence>
<keyword evidence="2" id="KW-0378">Hydrolase</keyword>
<dbReference type="EMBL" id="CAKP01000001">
    <property type="protein sequence ID" value="CCC57710.1"/>
    <property type="molecule type" value="Genomic_DNA"/>
</dbReference>
<dbReference type="InterPro" id="IPR036380">
    <property type="entry name" value="Isochorismatase-like_sf"/>
</dbReference>
<organism evidence="2 3">
    <name type="scientific">Caloramator australicus RC3</name>
    <dbReference type="NCBI Taxonomy" id="857293"/>
    <lineage>
        <taxon>Bacteria</taxon>
        <taxon>Bacillati</taxon>
        <taxon>Bacillota</taxon>
        <taxon>Clostridia</taxon>
        <taxon>Eubacteriales</taxon>
        <taxon>Clostridiaceae</taxon>
        <taxon>Caloramator</taxon>
    </lineage>
</organism>
<dbReference type="GO" id="GO:0008936">
    <property type="term" value="F:nicotinamidase activity"/>
    <property type="evidence" value="ECO:0007669"/>
    <property type="project" value="UniProtKB-EC"/>
</dbReference>